<keyword evidence="1" id="KW-0812">Transmembrane</keyword>
<sequence length="107" mass="11916">MRGVTSWRRVYASSEGPHRVTYVEQANEEGNLCLRRKGSSQIEDYLPYLGGAAGALFVTGVAYWASRPKAERPLFPLDAQALILPVSEEQKHVSVVTSFVIECYLLL</sequence>
<organism evidence="3">
    <name type="scientific">Camponotus floridanus</name>
    <name type="common">Florida carpenter ant</name>
    <dbReference type="NCBI Taxonomy" id="104421"/>
    <lineage>
        <taxon>Eukaryota</taxon>
        <taxon>Metazoa</taxon>
        <taxon>Ecdysozoa</taxon>
        <taxon>Arthropoda</taxon>
        <taxon>Hexapoda</taxon>
        <taxon>Insecta</taxon>
        <taxon>Pterygota</taxon>
        <taxon>Neoptera</taxon>
        <taxon>Endopterygota</taxon>
        <taxon>Hymenoptera</taxon>
        <taxon>Apocrita</taxon>
        <taxon>Aculeata</taxon>
        <taxon>Formicoidea</taxon>
        <taxon>Formicidae</taxon>
        <taxon>Formicinae</taxon>
        <taxon>Camponotus</taxon>
    </lineage>
</organism>
<keyword evidence="3" id="KW-1185">Reference proteome</keyword>
<evidence type="ECO:0000313" key="2">
    <source>
        <dbReference type="EMBL" id="EFN70587.1"/>
    </source>
</evidence>
<dbReference type="EMBL" id="GL437344">
    <property type="protein sequence ID" value="EFN70587.1"/>
    <property type="molecule type" value="Genomic_DNA"/>
</dbReference>
<protein>
    <submittedName>
        <fullName evidence="2">Uncharacterized protein</fullName>
    </submittedName>
</protein>
<evidence type="ECO:0000256" key="1">
    <source>
        <dbReference type="SAM" id="Phobius"/>
    </source>
</evidence>
<dbReference type="InParanoid" id="E2A7J4"/>
<accession>E2A7J4</accession>
<dbReference type="Proteomes" id="UP000000311">
    <property type="component" value="Unassembled WGS sequence"/>
</dbReference>
<dbReference type="AlphaFoldDB" id="E2A7J4"/>
<reference evidence="2 3" key="1">
    <citation type="journal article" date="2010" name="Science">
        <title>Genomic comparison of the ants Camponotus floridanus and Harpegnathos saltator.</title>
        <authorList>
            <person name="Bonasio R."/>
            <person name="Zhang G."/>
            <person name="Ye C."/>
            <person name="Mutti N.S."/>
            <person name="Fang X."/>
            <person name="Qin N."/>
            <person name="Donahue G."/>
            <person name="Yang P."/>
            <person name="Li Q."/>
            <person name="Li C."/>
            <person name="Zhang P."/>
            <person name="Huang Z."/>
            <person name="Berger S.L."/>
            <person name="Reinberg D."/>
            <person name="Wang J."/>
            <person name="Liebig J."/>
        </authorList>
    </citation>
    <scope>NUCLEOTIDE SEQUENCE [LARGE SCALE GENOMIC DNA]</scope>
    <source>
        <strain evidence="3">C129</strain>
    </source>
</reference>
<feature type="transmembrane region" description="Helical" evidence="1">
    <location>
        <begin position="45"/>
        <end position="65"/>
    </location>
</feature>
<keyword evidence="1" id="KW-1133">Transmembrane helix</keyword>
<evidence type="ECO:0000313" key="3">
    <source>
        <dbReference type="Proteomes" id="UP000000311"/>
    </source>
</evidence>
<keyword evidence="1" id="KW-0472">Membrane</keyword>
<dbReference type="OrthoDB" id="1700726at2759"/>
<gene>
    <name evidence="2" type="ORF">EAG_03178</name>
</gene>
<proteinExistence type="predicted"/>
<name>E2A7J4_CAMFO</name>